<keyword evidence="2" id="KW-1185">Reference proteome</keyword>
<reference evidence="1 2" key="1">
    <citation type="submission" date="2019-03" db="EMBL/GenBank/DDBJ databases">
        <title>Sapientia aquatica gen. nov., sp. nov., isolated from a crater lake.</title>
        <authorList>
            <person name="Felfoldi T."/>
            <person name="Szabo A."/>
            <person name="Toth E."/>
            <person name="Schumann P."/>
            <person name="Keki Z."/>
            <person name="Marialigeti K."/>
            <person name="Mathe I."/>
        </authorList>
    </citation>
    <scope>NUCLEOTIDE SEQUENCE [LARGE SCALE GENOMIC DNA]</scope>
    <source>
        <strain evidence="1 2">SA-152</strain>
    </source>
</reference>
<accession>A0A4R5VYL3</accession>
<dbReference type="EMBL" id="SMYL01000007">
    <property type="protein sequence ID" value="TDK64537.1"/>
    <property type="molecule type" value="Genomic_DNA"/>
</dbReference>
<dbReference type="AlphaFoldDB" id="A0A4R5VYL3"/>
<protein>
    <submittedName>
        <fullName evidence="1">Uncharacterized protein</fullName>
    </submittedName>
</protein>
<sequence length="90" mass="11058">MKWIKLHAISKLISRIFLSGDFFERENVLKKRQKKAARIFFFCFFKKNHHILKKKFYYSEIAAYFDRYKNRIQKYAAKKSTEQKGIRSKK</sequence>
<evidence type="ECO:0000313" key="1">
    <source>
        <dbReference type="EMBL" id="TDK64537.1"/>
    </source>
</evidence>
<gene>
    <name evidence="1" type="ORF">E2I14_13925</name>
</gene>
<organism evidence="1 2">
    <name type="scientific">Sapientia aquatica</name>
    <dbReference type="NCBI Taxonomy" id="1549640"/>
    <lineage>
        <taxon>Bacteria</taxon>
        <taxon>Pseudomonadati</taxon>
        <taxon>Pseudomonadota</taxon>
        <taxon>Betaproteobacteria</taxon>
        <taxon>Burkholderiales</taxon>
        <taxon>Oxalobacteraceae</taxon>
        <taxon>Sapientia</taxon>
    </lineage>
</organism>
<comment type="caution">
    <text evidence="1">The sequence shown here is derived from an EMBL/GenBank/DDBJ whole genome shotgun (WGS) entry which is preliminary data.</text>
</comment>
<name>A0A4R5VYL3_9BURK</name>
<proteinExistence type="predicted"/>
<evidence type="ECO:0000313" key="2">
    <source>
        <dbReference type="Proteomes" id="UP000294829"/>
    </source>
</evidence>
<dbReference type="Proteomes" id="UP000294829">
    <property type="component" value="Unassembled WGS sequence"/>
</dbReference>